<evidence type="ECO:0000313" key="1">
    <source>
        <dbReference type="EMBL" id="DAE27738.1"/>
    </source>
</evidence>
<dbReference type="EMBL" id="BK015845">
    <property type="protein sequence ID" value="DAE27738.1"/>
    <property type="molecule type" value="Genomic_DNA"/>
</dbReference>
<accession>A0A8S5R9B3</accession>
<reference evidence="1" key="1">
    <citation type="journal article" date="2021" name="Proc. Natl. Acad. Sci. U.S.A.">
        <title>A Catalog of Tens of Thousands of Viruses from Human Metagenomes Reveals Hidden Associations with Chronic Diseases.</title>
        <authorList>
            <person name="Tisza M.J."/>
            <person name="Buck C.B."/>
        </authorList>
    </citation>
    <scope>NUCLEOTIDE SEQUENCE</scope>
    <source>
        <strain evidence="1">CtpeS3</strain>
    </source>
</reference>
<protein>
    <submittedName>
        <fullName evidence="1">Tax1-binding protein</fullName>
    </submittedName>
</protein>
<sequence length="83" mass="9700">MCEFCEKKFNEHNLAFEVKELSERKESKYNEGYYTGIQAYVDIEDSTLNIFACLDNKNIKPLGMTKSVKINYCPMCGEKLRED</sequence>
<name>A0A8S5R9B3_9VIRU</name>
<proteinExistence type="predicted"/>
<organism evidence="1">
    <name type="scientific">virus sp. ctpeS3</name>
    <dbReference type="NCBI Taxonomy" id="2826815"/>
    <lineage>
        <taxon>Viruses</taxon>
    </lineage>
</organism>